<sequence length="115" mass="12413">MRAATLSAGLLFWATGLALVPLKDDTNSVESLSTADDIDHESLTRQLKETLEKRMEDPALSDRELDEVAALADLDIEILPEPVPPRPPPRRPFRGFGGGRPGPPGRGPPGRGPRV</sequence>
<proteinExistence type="predicted"/>
<feature type="chain" id="PRO_5042278504" description="Secreted protein" evidence="2">
    <location>
        <begin position="19"/>
        <end position="115"/>
    </location>
</feature>
<dbReference type="EMBL" id="ONZQ02000013">
    <property type="protein sequence ID" value="SPO05592.1"/>
    <property type="molecule type" value="Genomic_DNA"/>
</dbReference>
<organism evidence="3 4">
    <name type="scientific">Cephalotrichum gorgonifer</name>
    <dbReference type="NCBI Taxonomy" id="2041049"/>
    <lineage>
        <taxon>Eukaryota</taxon>
        <taxon>Fungi</taxon>
        <taxon>Dikarya</taxon>
        <taxon>Ascomycota</taxon>
        <taxon>Pezizomycotina</taxon>
        <taxon>Sordariomycetes</taxon>
        <taxon>Hypocreomycetidae</taxon>
        <taxon>Microascales</taxon>
        <taxon>Microascaceae</taxon>
        <taxon>Cephalotrichum</taxon>
    </lineage>
</organism>
<keyword evidence="4" id="KW-1185">Reference proteome</keyword>
<evidence type="ECO:0000313" key="4">
    <source>
        <dbReference type="Proteomes" id="UP001187682"/>
    </source>
</evidence>
<protein>
    <recommendedName>
        <fullName evidence="5">Secreted protein</fullName>
    </recommendedName>
</protein>
<accession>A0AAE8N658</accession>
<reference evidence="3" key="1">
    <citation type="submission" date="2018-03" db="EMBL/GenBank/DDBJ databases">
        <authorList>
            <person name="Guldener U."/>
        </authorList>
    </citation>
    <scope>NUCLEOTIDE SEQUENCE</scope>
</reference>
<feature type="region of interest" description="Disordered" evidence="1">
    <location>
        <begin position="78"/>
        <end position="115"/>
    </location>
</feature>
<evidence type="ECO:0000313" key="3">
    <source>
        <dbReference type="EMBL" id="SPO05592.1"/>
    </source>
</evidence>
<name>A0AAE8N658_9PEZI</name>
<dbReference type="Proteomes" id="UP001187682">
    <property type="component" value="Unassembled WGS sequence"/>
</dbReference>
<evidence type="ECO:0008006" key="5">
    <source>
        <dbReference type="Google" id="ProtNLM"/>
    </source>
</evidence>
<comment type="caution">
    <text evidence="3">The sequence shown here is derived from an EMBL/GenBank/DDBJ whole genome shotgun (WGS) entry which is preliminary data.</text>
</comment>
<dbReference type="AlphaFoldDB" id="A0AAE8N658"/>
<feature type="compositionally biased region" description="Pro residues" evidence="1">
    <location>
        <begin position="101"/>
        <end position="115"/>
    </location>
</feature>
<evidence type="ECO:0000256" key="2">
    <source>
        <dbReference type="SAM" id="SignalP"/>
    </source>
</evidence>
<keyword evidence="2" id="KW-0732">Signal</keyword>
<evidence type="ECO:0000256" key="1">
    <source>
        <dbReference type="SAM" id="MobiDB-lite"/>
    </source>
</evidence>
<feature type="signal peptide" evidence="2">
    <location>
        <begin position="1"/>
        <end position="18"/>
    </location>
</feature>
<gene>
    <name evidence="3" type="ORF">DNG_08279</name>
</gene>